<dbReference type="AlphaFoldDB" id="A0A387BMJ5"/>
<reference evidence="1 2" key="1">
    <citation type="submission" date="2018-09" db="EMBL/GenBank/DDBJ databases">
        <title>Genome sequencing of strain 2DFW10M-5.</title>
        <authorList>
            <person name="Heo J."/>
            <person name="Kim S.-J."/>
            <person name="Kwon S.-W."/>
        </authorList>
    </citation>
    <scope>NUCLEOTIDE SEQUENCE [LARGE SCALE GENOMIC DNA]</scope>
    <source>
        <strain evidence="1 2">2DFW10M-5</strain>
    </source>
</reference>
<proteinExistence type="predicted"/>
<dbReference type="Proteomes" id="UP000275069">
    <property type="component" value="Chromosome"/>
</dbReference>
<dbReference type="RefSeq" id="WP_120789144.1">
    <property type="nucleotide sequence ID" value="NZ_CP032624.1"/>
</dbReference>
<dbReference type="InterPro" id="IPR035093">
    <property type="entry name" value="RelE/ParE_toxin_dom_sf"/>
</dbReference>
<dbReference type="SUPFAM" id="SSF143011">
    <property type="entry name" value="RelE-like"/>
    <property type="match status" value="1"/>
</dbReference>
<sequence>MDVDFEDESFRREAESHRTLVRRNGDKRASLIERRLNTLRAVDNVADLRPLPGRFHPLSADRAGEWACDLDHPYRLVFEATPPTPTLPDGGVDWSWVTRITIRGVVDYH</sequence>
<evidence type="ECO:0000313" key="2">
    <source>
        <dbReference type="Proteomes" id="UP000275069"/>
    </source>
</evidence>
<protein>
    <submittedName>
        <fullName evidence="1">Killer suppression protein</fullName>
    </submittedName>
</protein>
<dbReference type="OrthoDB" id="3478674at2"/>
<dbReference type="EMBL" id="CP032624">
    <property type="protein sequence ID" value="AYG03612.1"/>
    <property type="molecule type" value="Genomic_DNA"/>
</dbReference>
<evidence type="ECO:0000313" key="1">
    <source>
        <dbReference type="EMBL" id="AYG03612.1"/>
    </source>
</evidence>
<accession>A0A387BMJ5</accession>
<dbReference type="Gene3D" id="3.30.2310.20">
    <property type="entry name" value="RelE-like"/>
    <property type="match status" value="1"/>
</dbReference>
<organism evidence="1 2">
    <name type="scientific">Gryllotalpicola protaetiae</name>
    <dbReference type="NCBI Taxonomy" id="2419771"/>
    <lineage>
        <taxon>Bacteria</taxon>
        <taxon>Bacillati</taxon>
        <taxon>Actinomycetota</taxon>
        <taxon>Actinomycetes</taxon>
        <taxon>Micrococcales</taxon>
        <taxon>Microbacteriaceae</taxon>
        <taxon>Gryllotalpicola</taxon>
    </lineage>
</organism>
<keyword evidence="2" id="KW-1185">Reference proteome</keyword>
<dbReference type="KEGG" id="gry:D7I44_08745"/>
<gene>
    <name evidence="1" type="ORF">D7I44_08745</name>
</gene>
<name>A0A387BMJ5_9MICO</name>